<keyword evidence="3" id="KW-1185">Reference proteome</keyword>
<dbReference type="GeneID" id="89932721"/>
<dbReference type="AlphaFoldDB" id="A0AAN6TCS0"/>
<evidence type="ECO:0000256" key="1">
    <source>
        <dbReference type="SAM" id="MobiDB-lite"/>
    </source>
</evidence>
<feature type="region of interest" description="Disordered" evidence="1">
    <location>
        <begin position="139"/>
        <end position="171"/>
    </location>
</feature>
<dbReference type="RefSeq" id="XP_064669571.1">
    <property type="nucleotide sequence ID" value="XM_064808598.1"/>
</dbReference>
<proteinExistence type="predicted"/>
<dbReference type="EMBL" id="MU853344">
    <property type="protein sequence ID" value="KAK4112001.1"/>
    <property type="molecule type" value="Genomic_DNA"/>
</dbReference>
<organism evidence="2 3">
    <name type="scientific">Canariomyces notabilis</name>
    <dbReference type="NCBI Taxonomy" id="2074819"/>
    <lineage>
        <taxon>Eukaryota</taxon>
        <taxon>Fungi</taxon>
        <taxon>Dikarya</taxon>
        <taxon>Ascomycota</taxon>
        <taxon>Pezizomycotina</taxon>
        <taxon>Sordariomycetes</taxon>
        <taxon>Sordariomycetidae</taxon>
        <taxon>Sordariales</taxon>
        <taxon>Chaetomiaceae</taxon>
        <taxon>Canariomyces</taxon>
    </lineage>
</organism>
<sequence>MRKKRPGEQRVRCIRQREEPTYLLPNWCDSSEGVDIGEIVSSIPIQLSKSRTRLLTLGEEKVVKPRPQQNNRNRIVRCLPLGKKSNRTLRIALKCTTTSFVTALPEETWEEETNLRVERHEGRSSPRPCFSDANYRRAMAPSRHRQGSLPIKIPKGQKDGRANSEADSPNFSYACARKH</sequence>
<evidence type="ECO:0000313" key="2">
    <source>
        <dbReference type="EMBL" id="KAK4112001.1"/>
    </source>
</evidence>
<evidence type="ECO:0000313" key="3">
    <source>
        <dbReference type="Proteomes" id="UP001302812"/>
    </source>
</evidence>
<protein>
    <submittedName>
        <fullName evidence="2">Uncharacterized protein</fullName>
    </submittedName>
</protein>
<comment type="caution">
    <text evidence="2">The sequence shown here is derived from an EMBL/GenBank/DDBJ whole genome shotgun (WGS) entry which is preliminary data.</text>
</comment>
<name>A0AAN6TCS0_9PEZI</name>
<reference evidence="2" key="2">
    <citation type="submission" date="2023-05" db="EMBL/GenBank/DDBJ databases">
        <authorList>
            <consortium name="Lawrence Berkeley National Laboratory"/>
            <person name="Steindorff A."/>
            <person name="Hensen N."/>
            <person name="Bonometti L."/>
            <person name="Westerberg I."/>
            <person name="Brannstrom I.O."/>
            <person name="Guillou S."/>
            <person name="Cros-Aarteil S."/>
            <person name="Calhoun S."/>
            <person name="Haridas S."/>
            <person name="Kuo A."/>
            <person name="Mondo S."/>
            <person name="Pangilinan J."/>
            <person name="Riley R."/>
            <person name="Labutti K."/>
            <person name="Andreopoulos B."/>
            <person name="Lipzen A."/>
            <person name="Chen C."/>
            <person name="Yanf M."/>
            <person name="Daum C."/>
            <person name="Ng V."/>
            <person name="Clum A."/>
            <person name="Ohm R."/>
            <person name="Martin F."/>
            <person name="Silar P."/>
            <person name="Natvig D."/>
            <person name="Lalanne C."/>
            <person name="Gautier V."/>
            <person name="Ament-Velasquez S.L."/>
            <person name="Kruys A."/>
            <person name="Hutchinson M.I."/>
            <person name="Powell A.J."/>
            <person name="Barry K."/>
            <person name="Miller A.N."/>
            <person name="Grigoriev I.V."/>
            <person name="Debuchy R."/>
            <person name="Gladieux P."/>
            <person name="Thoren M.H."/>
            <person name="Johannesson H."/>
        </authorList>
    </citation>
    <scope>NUCLEOTIDE SEQUENCE</scope>
    <source>
        <strain evidence="2">CBS 508.74</strain>
    </source>
</reference>
<accession>A0AAN6TCS0</accession>
<gene>
    <name evidence="2" type="ORF">N656DRAFT_134670</name>
</gene>
<reference evidence="2" key="1">
    <citation type="journal article" date="2023" name="Mol. Phylogenet. Evol.">
        <title>Genome-scale phylogeny and comparative genomics of the fungal order Sordariales.</title>
        <authorList>
            <person name="Hensen N."/>
            <person name="Bonometti L."/>
            <person name="Westerberg I."/>
            <person name="Brannstrom I.O."/>
            <person name="Guillou S."/>
            <person name="Cros-Aarteil S."/>
            <person name="Calhoun S."/>
            <person name="Haridas S."/>
            <person name="Kuo A."/>
            <person name="Mondo S."/>
            <person name="Pangilinan J."/>
            <person name="Riley R."/>
            <person name="LaButti K."/>
            <person name="Andreopoulos B."/>
            <person name="Lipzen A."/>
            <person name="Chen C."/>
            <person name="Yan M."/>
            <person name="Daum C."/>
            <person name="Ng V."/>
            <person name="Clum A."/>
            <person name="Steindorff A."/>
            <person name="Ohm R.A."/>
            <person name="Martin F."/>
            <person name="Silar P."/>
            <person name="Natvig D.O."/>
            <person name="Lalanne C."/>
            <person name="Gautier V."/>
            <person name="Ament-Velasquez S.L."/>
            <person name="Kruys A."/>
            <person name="Hutchinson M.I."/>
            <person name="Powell A.J."/>
            <person name="Barry K."/>
            <person name="Miller A.N."/>
            <person name="Grigoriev I.V."/>
            <person name="Debuchy R."/>
            <person name="Gladieux P."/>
            <person name="Hiltunen Thoren M."/>
            <person name="Johannesson H."/>
        </authorList>
    </citation>
    <scope>NUCLEOTIDE SEQUENCE</scope>
    <source>
        <strain evidence="2">CBS 508.74</strain>
    </source>
</reference>
<dbReference type="Proteomes" id="UP001302812">
    <property type="component" value="Unassembled WGS sequence"/>
</dbReference>